<dbReference type="InterPro" id="IPR005195">
    <property type="entry name" value="Glyco_hydro_65_M"/>
</dbReference>
<dbReference type="STRING" id="530584.SAMN05421630_108158"/>
<dbReference type="SUPFAM" id="SSF48208">
    <property type="entry name" value="Six-hairpin glycosidases"/>
    <property type="match status" value="1"/>
</dbReference>
<proteinExistence type="inferred from homology"/>
<dbReference type="Pfam" id="PF03633">
    <property type="entry name" value="Glyco_hydro_65C"/>
    <property type="match status" value="1"/>
</dbReference>
<dbReference type="Gene3D" id="1.50.10.10">
    <property type="match status" value="1"/>
</dbReference>
<dbReference type="InterPro" id="IPR012341">
    <property type="entry name" value="6hp_glycosidase-like_sf"/>
</dbReference>
<accession>A0A222VUL1</accession>
<dbReference type="Proteomes" id="UP000199494">
    <property type="component" value="Unassembled WGS sequence"/>
</dbReference>
<keyword evidence="2" id="KW-0326">Glycosidase</keyword>
<evidence type="ECO:0000313" key="3">
    <source>
        <dbReference type="EMBL" id="SDD43114.1"/>
    </source>
</evidence>
<dbReference type="PANTHER" id="PTHR11051">
    <property type="entry name" value="GLYCOSYL HYDROLASE-RELATED"/>
    <property type="match status" value="1"/>
</dbReference>
<dbReference type="InterPro" id="IPR008928">
    <property type="entry name" value="6-hairpin_glycosidase_sf"/>
</dbReference>
<evidence type="ECO:0000256" key="2">
    <source>
        <dbReference type="ARBA" id="ARBA00023295"/>
    </source>
</evidence>
<dbReference type="GO" id="GO:0004553">
    <property type="term" value="F:hydrolase activity, hydrolyzing O-glycosyl compounds"/>
    <property type="evidence" value="ECO:0007669"/>
    <property type="project" value="TreeGrafter"/>
</dbReference>
<protein>
    <submittedName>
        <fullName evidence="3">Alpha,alpha-trehalose phosphorylase</fullName>
    </submittedName>
</protein>
<dbReference type="AlphaFoldDB" id="A0A222VUL1"/>
<dbReference type="Gene3D" id="2.70.98.40">
    <property type="entry name" value="Glycoside hydrolase, family 65, N-terminal domain"/>
    <property type="match status" value="1"/>
</dbReference>
<dbReference type="GO" id="GO:0016757">
    <property type="term" value="F:glycosyltransferase activity"/>
    <property type="evidence" value="ECO:0007669"/>
    <property type="project" value="UniProtKB-ARBA"/>
</dbReference>
<evidence type="ECO:0000256" key="1">
    <source>
        <dbReference type="ARBA" id="ARBA00006768"/>
    </source>
</evidence>
<dbReference type="InterPro" id="IPR005196">
    <property type="entry name" value="Glyco_hydro_65_N"/>
</dbReference>
<dbReference type="Pfam" id="PF03636">
    <property type="entry name" value="Glyco_hydro_65N"/>
    <property type="match status" value="1"/>
</dbReference>
<gene>
    <name evidence="3" type="ORF">SAMN05421630_108158</name>
</gene>
<dbReference type="OrthoDB" id="9816160at2"/>
<dbReference type="InterPro" id="IPR017045">
    <property type="entry name" value="Malt_Pase/Glycosyl_Hdrlase"/>
</dbReference>
<reference evidence="3 4" key="1">
    <citation type="submission" date="2016-10" db="EMBL/GenBank/DDBJ databases">
        <authorList>
            <person name="de Groot N.N."/>
        </authorList>
    </citation>
    <scope>NUCLEOTIDE SEQUENCE [LARGE SCALE GENOMIC DNA]</scope>
    <source>
        <strain evidence="3 4">CGMCC 4.5506</strain>
    </source>
</reference>
<dbReference type="GO" id="GO:0030246">
    <property type="term" value="F:carbohydrate binding"/>
    <property type="evidence" value="ECO:0007669"/>
    <property type="project" value="InterPro"/>
</dbReference>
<dbReference type="KEGG" id="pmad:BAY61_23185"/>
<keyword evidence="4" id="KW-1185">Reference proteome</keyword>
<evidence type="ECO:0000313" key="4">
    <source>
        <dbReference type="Proteomes" id="UP000199494"/>
    </source>
</evidence>
<dbReference type="Gene3D" id="2.60.420.10">
    <property type="entry name" value="Maltose phosphorylase, domain 3"/>
    <property type="match status" value="1"/>
</dbReference>
<dbReference type="GO" id="GO:0005975">
    <property type="term" value="P:carbohydrate metabolic process"/>
    <property type="evidence" value="ECO:0007669"/>
    <property type="project" value="InterPro"/>
</dbReference>
<sequence>MTGLERGYECSPWELRWQGLAVDQLQRTESTFALSNGHIGMRGTLEDAEPRGLPGTYLNGFYEEHGLPYAEAGYGYPEAGQTVVNVTDGKVIRLLVEDEPLDMRYGHATEHHRVLDFRSGTLRRETDWTSPTGRRVRVSTERLVSFTQRAVAAIRYQVEPLDGEVQLVIQSDLLANEPIEPDTGDPRVAAALEAPLESEFATAEGYRAVLVHRTKRSGLRIAAAMDHQVETNDGLRTDISTETDLARLTIAVDVPKGQKITLTKFLGYGWSAQRSIPALRAQVEAALAGALQTGWSGLVAEQRSFLDDFWAAADVEIEGDPELQQAIRFALFHVLQAGARGESRAIPGKGLTGPGYDGHAFWDTESFVLPVLTYTLPDAARDALRWRHTTVDKAKERAEQLGLRGAAFPWRSINGAECSAYWPAGTAAFHVNADIADAVARYLAATGDEEFERDHGTELLLETARLWMSLGHHDPHGGFRIDGVTGPDEYSAVVDNNVYTNLMAQRNLREAAASCDRYPDVAAAFGVTPAEIGAWREAARTIRIPYDSLLEVHPQSEKFTEHDRWDFEGTPEDNYPLLLNYPYFDLYRKQVVKQADLVLAMHLRGDAFSLEQKHRNFTYYEQLTVRDSSLSAGTQAVLAAECGHLELAYDYLAEAALTDLHDLHNNVRNGLHMASLAGAWLATVAGFGGMRDHGGQLTFRPRLPSALRRITFHLCFKGSQFAVDVEQDKAGYRLIRGEPITIAHYDEPVTLATEPAILSIPEIPPAERPSQPAGRAPIRRAGYVPRANPVARSHRRPD</sequence>
<organism evidence="3 4">
    <name type="scientific">Prauserella marina</name>
    <dbReference type="NCBI Taxonomy" id="530584"/>
    <lineage>
        <taxon>Bacteria</taxon>
        <taxon>Bacillati</taxon>
        <taxon>Actinomycetota</taxon>
        <taxon>Actinomycetes</taxon>
        <taxon>Pseudonocardiales</taxon>
        <taxon>Pseudonocardiaceae</taxon>
        <taxon>Prauserella</taxon>
    </lineage>
</organism>
<dbReference type="InterPro" id="IPR005194">
    <property type="entry name" value="Glyco_hydro_65_C"/>
</dbReference>
<dbReference type="FunFam" id="1.50.10.10:FF:000029">
    <property type="entry name" value="Family 65 glycosyl hydrolase"/>
    <property type="match status" value="1"/>
</dbReference>
<dbReference type="Pfam" id="PF03632">
    <property type="entry name" value="Glyco_hydro_65m"/>
    <property type="match status" value="1"/>
</dbReference>
<dbReference type="PANTHER" id="PTHR11051:SF13">
    <property type="entry name" value="GLYCOSYL TRANSFERASE"/>
    <property type="match status" value="1"/>
</dbReference>
<dbReference type="EMBL" id="FMZE01000008">
    <property type="protein sequence ID" value="SDD43114.1"/>
    <property type="molecule type" value="Genomic_DNA"/>
</dbReference>
<keyword evidence="2" id="KW-0378">Hydrolase</keyword>
<dbReference type="RefSeq" id="WP_091807781.1">
    <property type="nucleotide sequence ID" value="NZ_CP016353.1"/>
</dbReference>
<dbReference type="PIRSF" id="PIRSF036289">
    <property type="entry name" value="Glycosyl_hydrolase_malt_phosph"/>
    <property type="match status" value="1"/>
</dbReference>
<dbReference type="InterPro" id="IPR037018">
    <property type="entry name" value="GH65_N"/>
</dbReference>
<dbReference type="SUPFAM" id="SSF74650">
    <property type="entry name" value="Galactose mutarotase-like"/>
    <property type="match status" value="1"/>
</dbReference>
<name>A0A222VUL1_9PSEU</name>
<comment type="similarity">
    <text evidence="1">Belongs to the glycosyl hydrolase 65 family.</text>
</comment>
<dbReference type="InterPro" id="IPR011013">
    <property type="entry name" value="Gal_mutarotase_sf_dom"/>
</dbReference>